<gene>
    <name evidence="1" type="ORF">DPMN_157707</name>
</gene>
<keyword evidence="2" id="KW-1185">Reference proteome</keyword>
<dbReference type="Proteomes" id="UP000828390">
    <property type="component" value="Unassembled WGS sequence"/>
</dbReference>
<dbReference type="EMBL" id="JAIWYP010000008">
    <property type="protein sequence ID" value="KAH3779898.1"/>
    <property type="molecule type" value="Genomic_DNA"/>
</dbReference>
<name>A0A9D4IQ90_DREPO</name>
<reference evidence="1" key="2">
    <citation type="submission" date="2020-11" db="EMBL/GenBank/DDBJ databases">
        <authorList>
            <person name="McCartney M.A."/>
            <person name="Auch B."/>
            <person name="Kono T."/>
            <person name="Mallez S."/>
            <person name="Becker A."/>
            <person name="Gohl D.M."/>
            <person name="Silverstein K.A.T."/>
            <person name="Koren S."/>
            <person name="Bechman K.B."/>
            <person name="Herman A."/>
            <person name="Abrahante J.E."/>
            <person name="Garbe J."/>
        </authorList>
    </citation>
    <scope>NUCLEOTIDE SEQUENCE</scope>
    <source>
        <strain evidence="1">Duluth1</strain>
        <tissue evidence="1">Whole animal</tissue>
    </source>
</reference>
<protein>
    <submittedName>
        <fullName evidence="1">Uncharacterized protein</fullName>
    </submittedName>
</protein>
<evidence type="ECO:0000313" key="2">
    <source>
        <dbReference type="Proteomes" id="UP000828390"/>
    </source>
</evidence>
<comment type="caution">
    <text evidence="1">The sequence shown here is derived from an EMBL/GenBank/DDBJ whole genome shotgun (WGS) entry which is preliminary data.</text>
</comment>
<dbReference type="AlphaFoldDB" id="A0A9D4IQ90"/>
<proteinExistence type="predicted"/>
<organism evidence="1 2">
    <name type="scientific">Dreissena polymorpha</name>
    <name type="common">Zebra mussel</name>
    <name type="synonym">Mytilus polymorpha</name>
    <dbReference type="NCBI Taxonomy" id="45954"/>
    <lineage>
        <taxon>Eukaryota</taxon>
        <taxon>Metazoa</taxon>
        <taxon>Spiralia</taxon>
        <taxon>Lophotrochozoa</taxon>
        <taxon>Mollusca</taxon>
        <taxon>Bivalvia</taxon>
        <taxon>Autobranchia</taxon>
        <taxon>Heteroconchia</taxon>
        <taxon>Euheterodonta</taxon>
        <taxon>Imparidentia</taxon>
        <taxon>Neoheterodontei</taxon>
        <taxon>Myida</taxon>
        <taxon>Dreissenoidea</taxon>
        <taxon>Dreissenidae</taxon>
        <taxon>Dreissena</taxon>
    </lineage>
</organism>
<accession>A0A9D4IQ90</accession>
<sequence length="98" mass="10929">MYKDVQTKDIAHRMYQTTPPCKCLLEFSMQARRDAIAKYLLTLGMDWTVKVGNLVLLPPPSPFSIPPTSVSISRFIKSSLAGIRTCMNPECALTVLPN</sequence>
<reference evidence="1" key="1">
    <citation type="journal article" date="2019" name="bioRxiv">
        <title>The Genome of the Zebra Mussel, Dreissena polymorpha: A Resource for Invasive Species Research.</title>
        <authorList>
            <person name="McCartney M.A."/>
            <person name="Auch B."/>
            <person name="Kono T."/>
            <person name="Mallez S."/>
            <person name="Zhang Y."/>
            <person name="Obille A."/>
            <person name="Becker A."/>
            <person name="Abrahante J.E."/>
            <person name="Garbe J."/>
            <person name="Badalamenti J.P."/>
            <person name="Herman A."/>
            <person name="Mangelson H."/>
            <person name="Liachko I."/>
            <person name="Sullivan S."/>
            <person name="Sone E.D."/>
            <person name="Koren S."/>
            <person name="Silverstein K.A.T."/>
            <person name="Beckman K.B."/>
            <person name="Gohl D.M."/>
        </authorList>
    </citation>
    <scope>NUCLEOTIDE SEQUENCE</scope>
    <source>
        <strain evidence="1">Duluth1</strain>
        <tissue evidence="1">Whole animal</tissue>
    </source>
</reference>
<evidence type="ECO:0000313" key="1">
    <source>
        <dbReference type="EMBL" id="KAH3779898.1"/>
    </source>
</evidence>